<evidence type="ECO:0008006" key="4">
    <source>
        <dbReference type="Google" id="ProtNLM"/>
    </source>
</evidence>
<evidence type="ECO:0000313" key="2">
    <source>
        <dbReference type="EMBL" id="RDY08435.1"/>
    </source>
</evidence>
<feature type="region of interest" description="Disordered" evidence="1">
    <location>
        <begin position="53"/>
        <end position="125"/>
    </location>
</feature>
<name>A0A371I051_MUCPR</name>
<dbReference type="InterPro" id="IPR053134">
    <property type="entry name" value="RNA-dir_DNA_polymerase"/>
</dbReference>
<gene>
    <name evidence="2" type="ORF">CR513_07333</name>
</gene>
<dbReference type="PANTHER" id="PTHR24559">
    <property type="entry name" value="TRANSPOSON TY3-I GAG-POL POLYPROTEIN"/>
    <property type="match status" value="1"/>
</dbReference>
<dbReference type="STRING" id="157652.A0A371I051"/>
<evidence type="ECO:0000256" key="1">
    <source>
        <dbReference type="SAM" id="MobiDB-lite"/>
    </source>
</evidence>
<dbReference type="Gene3D" id="3.30.70.270">
    <property type="match status" value="1"/>
</dbReference>
<dbReference type="InterPro" id="IPR043128">
    <property type="entry name" value="Rev_trsase/Diguanyl_cyclase"/>
</dbReference>
<organism evidence="2 3">
    <name type="scientific">Mucuna pruriens</name>
    <name type="common">Velvet bean</name>
    <name type="synonym">Dolichos pruriens</name>
    <dbReference type="NCBI Taxonomy" id="157652"/>
    <lineage>
        <taxon>Eukaryota</taxon>
        <taxon>Viridiplantae</taxon>
        <taxon>Streptophyta</taxon>
        <taxon>Embryophyta</taxon>
        <taxon>Tracheophyta</taxon>
        <taxon>Spermatophyta</taxon>
        <taxon>Magnoliopsida</taxon>
        <taxon>eudicotyledons</taxon>
        <taxon>Gunneridae</taxon>
        <taxon>Pentapetalae</taxon>
        <taxon>rosids</taxon>
        <taxon>fabids</taxon>
        <taxon>Fabales</taxon>
        <taxon>Fabaceae</taxon>
        <taxon>Papilionoideae</taxon>
        <taxon>50 kb inversion clade</taxon>
        <taxon>NPAAA clade</taxon>
        <taxon>indigoferoid/millettioid clade</taxon>
        <taxon>Phaseoleae</taxon>
        <taxon>Mucuna</taxon>
    </lineage>
</organism>
<dbReference type="Proteomes" id="UP000257109">
    <property type="component" value="Unassembled WGS sequence"/>
</dbReference>
<dbReference type="InterPro" id="IPR043502">
    <property type="entry name" value="DNA/RNA_pol_sf"/>
</dbReference>
<proteinExistence type="predicted"/>
<feature type="non-terminal residue" evidence="2">
    <location>
        <position position="1"/>
    </location>
</feature>
<feature type="compositionally biased region" description="Basic and acidic residues" evidence="1">
    <location>
        <begin position="70"/>
        <end position="84"/>
    </location>
</feature>
<evidence type="ECO:0000313" key="3">
    <source>
        <dbReference type="Proteomes" id="UP000257109"/>
    </source>
</evidence>
<dbReference type="AlphaFoldDB" id="A0A371I051"/>
<protein>
    <recommendedName>
        <fullName evidence="4">Reverse transcriptase domain-containing protein</fullName>
    </recommendedName>
</protein>
<accession>A0A371I051</accession>
<reference evidence="2" key="1">
    <citation type="submission" date="2018-05" db="EMBL/GenBank/DDBJ databases">
        <title>Draft genome of Mucuna pruriens seed.</title>
        <authorList>
            <person name="Nnadi N.E."/>
            <person name="Vos R."/>
            <person name="Hasami M.H."/>
            <person name="Devisetty U.K."/>
            <person name="Aguiy J.C."/>
        </authorList>
    </citation>
    <scope>NUCLEOTIDE SEQUENCE [LARGE SCALE GENOMIC DNA]</scope>
    <source>
        <strain evidence="2">JCA_2017</strain>
    </source>
</reference>
<dbReference type="EMBL" id="QJKJ01001272">
    <property type="protein sequence ID" value="RDY08435.1"/>
    <property type="molecule type" value="Genomic_DNA"/>
</dbReference>
<dbReference type="SUPFAM" id="SSF56672">
    <property type="entry name" value="DNA/RNA polymerases"/>
    <property type="match status" value="1"/>
</dbReference>
<feature type="compositionally biased region" description="Acidic residues" evidence="1">
    <location>
        <begin position="53"/>
        <end position="63"/>
    </location>
</feature>
<dbReference type="PANTHER" id="PTHR24559:SF444">
    <property type="entry name" value="REVERSE TRANSCRIPTASE DOMAIN-CONTAINING PROTEIN"/>
    <property type="match status" value="1"/>
</dbReference>
<sequence length="305" mass="34851">MTARTKIDVHVGTLSMEFSDNLVQFNIFEVMKHPTKDHSLFSLDIIDELEEAETDSNNLEEADTTFNNQKEAEIDSRSQSKAEADSGNPECKQIEVESDSGQPIPHSDRVGQPIPRSTIKFSPLHSPPTELKSLLDHLKYSYLNDHQHFPVIIANNLHWERHLTILDVVKKEVTKLLAARIIYPVLDNQWISPIQVVSKKFGMTVTHKDHIPLPFIDQVLERLAGKSHYCFLDGFFGYMQIHIALMDQYKTTFTCPFGTFAYTLCHSACATLRVRSKDDCMEVFMDDFTVYAKSFEACLENCLEC</sequence>
<comment type="caution">
    <text evidence="2">The sequence shown here is derived from an EMBL/GenBank/DDBJ whole genome shotgun (WGS) entry which is preliminary data.</text>
</comment>
<keyword evidence="3" id="KW-1185">Reference proteome</keyword>